<evidence type="ECO:0000256" key="1">
    <source>
        <dbReference type="SAM" id="MobiDB-lite"/>
    </source>
</evidence>
<dbReference type="AlphaFoldDB" id="A0A8B8NQ23"/>
<dbReference type="GeneID" id="115736466"/>
<sequence length="170" mass="19253">MSKSHVARESEASKYGVDFEFDPALDFSEFLDQARRHICEEASPRAPSPVADIDRQSEFKKSKKPWKNSLLSWWPKARNKFEKKSKSRVEPASSSQSSNPMRNHISGPIYMKSSGTRKGKPGERPHCSSSGPLMGLFRSSRVMENEIPYAALDDIDPRRAKPYGPVYFVT</sequence>
<evidence type="ECO:0000313" key="3">
    <source>
        <dbReference type="RefSeq" id="XP_030524043.1"/>
    </source>
</evidence>
<dbReference type="Proteomes" id="UP000827889">
    <property type="component" value="Chromosome 11"/>
</dbReference>
<reference evidence="3" key="1">
    <citation type="submission" date="2025-08" db="UniProtKB">
        <authorList>
            <consortium name="RefSeq"/>
        </authorList>
    </citation>
    <scope>IDENTIFICATION</scope>
    <source>
        <tissue evidence="3">Leaf</tissue>
    </source>
</reference>
<feature type="compositionally biased region" description="Polar residues" evidence="1">
    <location>
        <begin position="92"/>
        <end position="101"/>
    </location>
</feature>
<evidence type="ECO:0000313" key="2">
    <source>
        <dbReference type="Proteomes" id="UP000827889"/>
    </source>
</evidence>
<dbReference type="PANTHER" id="PTHR35488:SF4">
    <property type="entry name" value="DUF4005 DOMAIN-CONTAINING PROTEIN"/>
    <property type="match status" value="1"/>
</dbReference>
<keyword evidence="2" id="KW-1185">Reference proteome</keyword>
<dbReference type="RefSeq" id="XP_030524043.1">
    <property type="nucleotide sequence ID" value="XM_030668183.2"/>
</dbReference>
<dbReference type="KEGG" id="rarg:115736466"/>
<feature type="region of interest" description="Disordered" evidence="1">
    <location>
        <begin position="80"/>
        <end position="133"/>
    </location>
</feature>
<feature type="region of interest" description="Disordered" evidence="1">
    <location>
        <begin position="40"/>
        <end position="66"/>
    </location>
</feature>
<organism evidence="2 3">
    <name type="scientific">Rhodamnia argentea</name>
    <dbReference type="NCBI Taxonomy" id="178133"/>
    <lineage>
        <taxon>Eukaryota</taxon>
        <taxon>Viridiplantae</taxon>
        <taxon>Streptophyta</taxon>
        <taxon>Embryophyta</taxon>
        <taxon>Tracheophyta</taxon>
        <taxon>Spermatophyta</taxon>
        <taxon>Magnoliopsida</taxon>
        <taxon>eudicotyledons</taxon>
        <taxon>Gunneridae</taxon>
        <taxon>Pentapetalae</taxon>
        <taxon>rosids</taxon>
        <taxon>malvids</taxon>
        <taxon>Myrtales</taxon>
        <taxon>Myrtaceae</taxon>
        <taxon>Myrtoideae</taxon>
        <taxon>Myrteae</taxon>
        <taxon>Australasian group</taxon>
        <taxon>Rhodamnia</taxon>
    </lineage>
</organism>
<dbReference type="PANTHER" id="PTHR35488">
    <property type="entry name" value="OS05G0358900 PROTEIN-RELATED"/>
    <property type="match status" value="1"/>
</dbReference>
<feature type="compositionally biased region" description="Basic and acidic residues" evidence="1">
    <location>
        <begin position="80"/>
        <end position="89"/>
    </location>
</feature>
<dbReference type="OrthoDB" id="737456at2759"/>
<proteinExistence type="predicted"/>
<gene>
    <name evidence="3" type="primary">LOC115736466</name>
</gene>
<name>A0A8B8NQ23_9MYRT</name>
<protein>
    <submittedName>
        <fullName evidence="3">Uncharacterized protein LOC115736466</fullName>
    </submittedName>
</protein>
<accession>A0A8B8NQ23</accession>